<dbReference type="Proteomes" id="UP001642464">
    <property type="component" value="Unassembled WGS sequence"/>
</dbReference>
<evidence type="ECO:0000313" key="6">
    <source>
        <dbReference type="EMBL" id="CAK9006557.1"/>
    </source>
</evidence>
<evidence type="ECO:0000256" key="4">
    <source>
        <dbReference type="SAM" id="Phobius"/>
    </source>
</evidence>
<evidence type="ECO:0000259" key="5">
    <source>
        <dbReference type="SMART" id="SM00563"/>
    </source>
</evidence>
<comment type="caution">
    <text evidence="6">The sequence shown here is derived from an EMBL/GenBank/DDBJ whole genome shotgun (WGS) entry which is preliminary data.</text>
</comment>
<gene>
    <name evidence="6" type="ORF">SCF082_LOCUS9080</name>
</gene>
<dbReference type="SUPFAM" id="SSF69593">
    <property type="entry name" value="Glycerol-3-phosphate (1)-acyltransferase"/>
    <property type="match status" value="1"/>
</dbReference>
<keyword evidence="7" id="KW-1185">Reference proteome</keyword>
<accession>A0ABP0IWT8</accession>
<keyword evidence="3" id="KW-0012">Acyltransferase</keyword>
<comment type="similarity">
    <text evidence="1">Belongs to the 1-acyl-sn-glycerol-3-phosphate acyltransferase family.</text>
</comment>
<dbReference type="CDD" id="cd07990">
    <property type="entry name" value="LPLAT_LCLAT1-like"/>
    <property type="match status" value="1"/>
</dbReference>
<dbReference type="Pfam" id="PF16076">
    <property type="entry name" value="Acyltransf_C"/>
    <property type="match status" value="1"/>
</dbReference>
<reference evidence="6 7" key="1">
    <citation type="submission" date="2024-02" db="EMBL/GenBank/DDBJ databases">
        <authorList>
            <person name="Chen Y."/>
            <person name="Shah S."/>
            <person name="Dougan E. K."/>
            <person name="Thang M."/>
            <person name="Chan C."/>
        </authorList>
    </citation>
    <scope>NUCLEOTIDE SEQUENCE [LARGE SCALE GENOMIC DNA]</scope>
</reference>
<name>A0ABP0IWT8_9DINO</name>
<dbReference type="PANTHER" id="PTHR10983:SF16">
    <property type="entry name" value="LYSOCARDIOLIPIN ACYLTRANSFERASE 1"/>
    <property type="match status" value="1"/>
</dbReference>
<organism evidence="6 7">
    <name type="scientific">Durusdinium trenchii</name>
    <dbReference type="NCBI Taxonomy" id="1381693"/>
    <lineage>
        <taxon>Eukaryota</taxon>
        <taxon>Sar</taxon>
        <taxon>Alveolata</taxon>
        <taxon>Dinophyceae</taxon>
        <taxon>Suessiales</taxon>
        <taxon>Symbiodiniaceae</taxon>
        <taxon>Durusdinium</taxon>
    </lineage>
</organism>
<keyword evidence="4" id="KW-1133">Transmembrane helix</keyword>
<feature type="domain" description="Phospholipid/glycerol acyltransferase" evidence="5">
    <location>
        <begin position="91"/>
        <end position="216"/>
    </location>
</feature>
<proteinExistence type="inferred from homology"/>
<dbReference type="InterPro" id="IPR002123">
    <property type="entry name" value="Plipid/glycerol_acylTrfase"/>
</dbReference>
<keyword evidence="4" id="KW-0472">Membrane</keyword>
<dbReference type="Pfam" id="PF01553">
    <property type="entry name" value="Acyltransferase"/>
    <property type="match status" value="1"/>
</dbReference>
<keyword evidence="2" id="KW-0808">Transferase</keyword>
<feature type="transmembrane region" description="Helical" evidence="4">
    <location>
        <begin position="374"/>
        <end position="393"/>
    </location>
</feature>
<evidence type="ECO:0000256" key="2">
    <source>
        <dbReference type="ARBA" id="ARBA00022679"/>
    </source>
</evidence>
<evidence type="ECO:0000313" key="7">
    <source>
        <dbReference type="Proteomes" id="UP001642464"/>
    </source>
</evidence>
<sequence length="408" mass="46063">MELKRSGIPALLAIPALLWFALCCTFLQALCLLLWAAGLVKEYTEAIRFLLSVMHRPFLYLMQYSGSRVFVYTAQGDVQSSILKTIGFDQSLIFSNHRGDLDWLIGLMVEDNGGGLGCCKAIVKRELIFLPLFGFSWWSADFICINRNWQADRRRLDAGYKRQHDYRQWAIPYTLTIFPEGTRLTASKLVDSQEYCKSKGLPRLDNSLCPRAKGLWSAIVGMQLDNVYDITVVEGPDSGKANVLTLAQGIPAEFHGVKQTLPELWASGGQIPHELVADSVKTEVFIEKIAPNDIPKDEDTFTSWLMGRWQAKDARIARYQKDQQFMDATGAPAQRHLLSVDPRCAQTTYCAMLWWLLSSLFFFQHCVRYGRYRLLLGTGLGTLLLVALIGVVIQRVHFTHSAQGKKAK</sequence>
<evidence type="ECO:0000256" key="3">
    <source>
        <dbReference type="ARBA" id="ARBA00023315"/>
    </source>
</evidence>
<feature type="transmembrane region" description="Helical" evidence="4">
    <location>
        <begin position="351"/>
        <end position="367"/>
    </location>
</feature>
<evidence type="ECO:0000256" key="1">
    <source>
        <dbReference type="ARBA" id="ARBA00008655"/>
    </source>
</evidence>
<protein>
    <recommendedName>
        <fullName evidence="5">Phospholipid/glycerol acyltransferase domain-containing protein</fullName>
    </recommendedName>
</protein>
<dbReference type="InterPro" id="IPR032098">
    <property type="entry name" value="Acyltransf_C"/>
</dbReference>
<dbReference type="PANTHER" id="PTHR10983">
    <property type="entry name" value="1-ACYLGLYCEROL-3-PHOSPHATE ACYLTRANSFERASE-RELATED"/>
    <property type="match status" value="1"/>
</dbReference>
<keyword evidence="4" id="KW-0812">Transmembrane</keyword>
<dbReference type="SMART" id="SM00563">
    <property type="entry name" value="PlsC"/>
    <property type="match status" value="1"/>
</dbReference>
<dbReference type="EMBL" id="CAXAMM010005236">
    <property type="protein sequence ID" value="CAK9006557.1"/>
    <property type="molecule type" value="Genomic_DNA"/>
</dbReference>